<evidence type="ECO:0000313" key="1">
    <source>
        <dbReference type="EMBL" id="TGY78508.1"/>
    </source>
</evidence>
<gene>
    <name evidence="1" type="primary">dxs</name>
    <name evidence="1" type="ORF">E5331_10170</name>
</gene>
<reference evidence="1" key="1">
    <citation type="submission" date="2019-04" db="EMBL/GenBank/DDBJ databases">
        <title>Microbes associate with the intestines of laboratory mice.</title>
        <authorList>
            <person name="Navarre W."/>
            <person name="Wong E."/>
            <person name="Huang K."/>
            <person name="Tropini C."/>
            <person name="Ng K."/>
            <person name="Yu B."/>
        </authorList>
    </citation>
    <scope>NUCLEOTIDE SEQUENCE</scope>
    <source>
        <strain evidence="1">NM04_E33</strain>
    </source>
</reference>
<sequence length="633" mass="68754">MPLLSEINSPSDLRKLPVEQLPALCREIREFLISRLSVNPGHFASSMGAVELIVALHYVYDTPYDRLVWDVGHQAYAHKILTGRRDAFAGQRTLNGISGFPNPLESDADTFMAGHAGNSISAALGMAIADKLTPENRNRKTVAVIGDASISGGLAFEGLNNASNHPNDLLIVLNDNDMSIDPNVGALHSYLSDLTTSAGYNRIRNKMAGFFRKKGILTDQRKRAIIRFSNSIKSLVSKKQNIFEGLNIRYLGPMDGHDVIKLVQVFKEIKNMEGPRLLHVCTIKGKGYKPAEDDPAAWHAPGKFDPATGKKISVSSDILPPLWQDVFGETLVELAGMDKSIAGITAAMPSGTSMSKLAEAFPDRTFDVGISEGHAVTFAGGMAAAGKKPFVAIYSSFLQRAYDNIIHDVAIQGLPVTFCIDRAGLVGEDGVTHHGLFDLAYLNCIPGMKISSPADEETMRNLMFTSLSINSPYAIRYPRGRAYHTDWKSEMKTLEVGKGRKITDHADAKIAILTLGPVLKDAMTAASLLEDQGIKTDIFDMIWMKPIDMGILSDVAQRYDAVITVEDGALEGGFGETVEHHIREIGSGIKVKSLGVPDRWIAQGTVDQLKNLCGYDVEGIISAAKELTSNTKG</sequence>
<organism evidence="1 2">
    <name type="scientific">Lepagella muris</name>
    <dbReference type="NCBI Taxonomy" id="3032870"/>
    <lineage>
        <taxon>Bacteria</taxon>
        <taxon>Pseudomonadati</taxon>
        <taxon>Bacteroidota</taxon>
        <taxon>Bacteroidia</taxon>
        <taxon>Bacteroidales</taxon>
        <taxon>Muribaculaceae</taxon>
        <taxon>Lepagella</taxon>
    </lineage>
</organism>
<keyword evidence="2" id="KW-1185">Reference proteome</keyword>
<protein>
    <submittedName>
        <fullName evidence="1">1-deoxy-D-xylulose-5-phosphate synthase</fullName>
        <ecNumber evidence="1">2.2.1.7</ecNumber>
    </submittedName>
</protein>
<accession>A0AC61RGD7</accession>
<dbReference type="EC" id="2.2.1.7" evidence="1"/>
<evidence type="ECO:0000313" key="2">
    <source>
        <dbReference type="Proteomes" id="UP000306319"/>
    </source>
</evidence>
<dbReference type="EMBL" id="SRYB01000013">
    <property type="protein sequence ID" value="TGY78508.1"/>
    <property type="molecule type" value="Genomic_DNA"/>
</dbReference>
<proteinExistence type="predicted"/>
<comment type="caution">
    <text evidence="1">The sequence shown here is derived from an EMBL/GenBank/DDBJ whole genome shotgun (WGS) entry which is preliminary data.</text>
</comment>
<dbReference type="Proteomes" id="UP000306319">
    <property type="component" value="Unassembled WGS sequence"/>
</dbReference>
<keyword evidence="1" id="KW-0808">Transferase</keyword>
<name>A0AC61RGD7_9BACT</name>